<feature type="transmembrane region" description="Helical" evidence="10">
    <location>
        <begin position="308"/>
        <end position="328"/>
    </location>
</feature>
<feature type="compositionally biased region" description="Basic and acidic residues" evidence="9">
    <location>
        <begin position="228"/>
        <end position="238"/>
    </location>
</feature>
<dbReference type="InterPro" id="IPR044726">
    <property type="entry name" value="ABCC_6TM_D2"/>
</dbReference>
<evidence type="ECO:0000313" key="13">
    <source>
        <dbReference type="EMBL" id="KOO27883.1"/>
    </source>
</evidence>
<dbReference type="SUPFAM" id="SSF52540">
    <property type="entry name" value="P-loop containing nucleoside triphosphate hydrolases"/>
    <property type="match status" value="2"/>
</dbReference>
<reference evidence="14" key="1">
    <citation type="journal article" date="2015" name="PLoS Genet.">
        <title>Genome Sequence and Transcriptome Analyses of Chrysochromulina tobin: Metabolic Tools for Enhanced Algal Fitness in the Prominent Order Prymnesiales (Haptophyceae).</title>
        <authorList>
            <person name="Hovde B.T."/>
            <person name="Deodato C.R."/>
            <person name="Hunsperger H.M."/>
            <person name="Ryken S.A."/>
            <person name="Yost W."/>
            <person name="Jha R.K."/>
            <person name="Patterson J."/>
            <person name="Monnat R.J. Jr."/>
            <person name="Barlow S.B."/>
            <person name="Starkenburg S.R."/>
            <person name="Cattolico R.A."/>
        </authorList>
    </citation>
    <scope>NUCLEOTIDE SEQUENCE</scope>
    <source>
        <strain evidence="14">CCMP291</strain>
    </source>
</reference>
<dbReference type="Pfam" id="PF00005">
    <property type="entry name" value="ABC_tran"/>
    <property type="match status" value="2"/>
</dbReference>
<dbReference type="OrthoDB" id="6500128at2759"/>
<evidence type="ECO:0000313" key="14">
    <source>
        <dbReference type="Proteomes" id="UP000037460"/>
    </source>
</evidence>
<dbReference type="InterPro" id="IPR003439">
    <property type="entry name" value="ABC_transporter-like_ATP-bd"/>
</dbReference>
<evidence type="ECO:0000256" key="8">
    <source>
        <dbReference type="ARBA" id="ARBA00023136"/>
    </source>
</evidence>
<keyword evidence="3 10" id="KW-0812">Transmembrane</keyword>
<evidence type="ECO:0000256" key="2">
    <source>
        <dbReference type="ARBA" id="ARBA00022448"/>
    </source>
</evidence>
<dbReference type="InterPro" id="IPR036640">
    <property type="entry name" value="ABC1_TM_sf"/>
</dbReference>
<keyword evidence="14" id="KW-1185">Reference proteome</keyword>
<dbReference type="PROSITE" id="PS00211">
    <property type="entry name" value="ABC_TRANSPORTER_1"/>
    <property type="match status" value="1"/>
</dbReference>
<feature type="domain" description="ABC transmembrane type-1" evidence="12">
    <location>
        <begin position="273"/>
        <end position="552"/>
    </location>
</feature>
<evidence type="ECO:0000256" key="3">
    <source>
        <dbReference type="ARBA" id="ARBA00022692"/>
    </source>
</evidence>
<accession>A0A0M0JNP9</accession>
<keyword evidence="4" id="KW-0677">Repeat</keyword>
<dbReference type="InterPro" id="IPR017871">
    <property type="entry name" value="ABC_transporter-like_CS"/>
</dbReference>
<evidence type="ECO:0000256" key="6">
    <source>
        <dbReference type="ARBA" id="ARBA00022840"/>
    </source>
</evidence>
<keyword evidence="8 10" id="KW-0472">Membrane</keyword>
<dbReference type="CDD" id="cd18580">
    <property type="entry name" value="ABC_6TM_ABCC_D2"/>
    <property type="match status" value="1"/>
</dbReference>
<dbReference type="InterPro" id="IPR011527">
    <property type="entry name" value="ABC1_TM_dom"/>
</dbReference>
<evidence type="ECO:0000256" key="7">
    <source>
        <dbReference type="ARBA" id="ARBA00022989"/>
    </source>
</evidence>
<dbReference type="InterPro" id="IPR050173">
    <property type="entry name" value="ABC_transporter_C-like"/>
</dbReference>
<feature type="transmembrane region" description="Helical" evidence="10">
    <location>
        <begin position="491"/>
        <end position="514"/>
    </location>
</feature>
<dbReference type="GO" id="GO:0140359">
    <property type="term" value="F:ABC-type transporter activity"/>
    <property type="evidence" value="ECO:0007669"/>
    <property type="project" value="InterPro"/>
</dbReference>
<feature type="region of interest" description="Disordered" evidence="9">
    <location>
        <begin position="221"/>
        <end position="248"/>
    </location>
</feature>
<evidence type="ECO:0000256" key="10">
    <source>
        <dbReference type="SAM" id="Phobius"/>
    </source>
</evidence>
<dbReference type="GO" id="GO:0016020">
    <property type="term" value="C:membrane"/>
    <property type="evidence" value="ECO:0007669"/>
    <property type="project" value="InterPro"/>
</dbReference>
<dbReference type="PANTHER" id="PTHR24223">
    <property type="entry name" value="ATP-BINDING CASSETTE SUB-FAMILY C"/>
    <property type="match status" value="1"/>
</dbReference>
<feature type="transmembrane region" description="Helical" evidence="10">
    <location>
        <begin position="526"/>
        <end position="544"/>
    </location>
</feature>
<dbReference type="InterPro" id="IPR027417">
    <property type="entry name" value="P-loop_NTPase"/>
</dbReference>
<dbReference type="Pfam" id="PF00664">
    <property type="entry name" value="ABC_membrane"/>
    <property type="match status" value="1"/>
</dbReference>
<keyword evidence="7 10" id="KW-1133">Transmembrane helix</keyword>
<proteinExistence type="predicted"/>
<comment type="subcellular location">
    <subcellularLocation>
        <location evidence="1">Endomembrane system</location>
        <topology evidence="1">Multi-pass membrane protein</topology>
    </subcellularLocation>
</comment>
<dbReference type="PROSITE" id="PS50893">
    <property type="entry name" value="ABC_TRANSPORTER_2"/>
    <property type="match status" value="1"/>
</dbReference>
<feature type="transmembrane region" description="Helical" evidence="10">
    <location>
        <begin position="390"/>
        <end position="421"/>
    </location>
</feature>
<feature type="transmembrane region" description="Helical" evidence="10">
    <location>
        <begin position="273"/>
        <end position="296"/>
    </location>
</feature>
<keyword evidence="6" id="KW-0067">ATP-binding</keyword>
<dbReference type="Gene3D" id="3.40.50.300">
    <property type="entry name" value="P-loop containing nucleotide triphosphate hydrolases"/>
    <property type="match status" value="2"/>
</dbReference>
<evidence type="ECO:0000259" key="12">
    <source>
        <dbReference type="PROSITE" id="PS50929"/>
    </source>
</evidence>
<feature type="domain" description="ABC transporter" evidence="11">
    <location>
        <begin position="1"/>
        <end position="209"/>
    </location>
</feature>
<dbReference type="FunFam" id="1.20.1560.10:FF:000013">
    <property type="entry name" value="ABC transporter C family member 2"/>
    <property type="match status" value="1"/>
</dbReference>
<dbReference type="PROSITE" id="PS50929">
    <property type="entry name" value="ABC_TM1F"/>
    <property type="match status" value="1"/>
</dbReference>
<evidence type="ECO:0000256" key="5">
    <source>
        <dbReference type="ARBA" id="ARBA00022741"/>
    </source>
</evidence>
<dbReference type="SUPFAM" id="SSF90123">
    <property type="entry name" value="ABC transporter transmembrane region"/>
    <property type="match status" value="1"/>
</dbReference>
<gene>
    <name evidence="13" type="ORF">Ctob_010715</name>
</gene>
<evidence type="ECO:0000259" key="11">
    <source>
        <dbReference type="PROSITE" id="PS50893"/>
    </source>
</evidence>
<name>A0A0M0JNP9_9EUKA</name>
<evidence type="ECO:0000256" key="9">
    <source>
        <dbReference type="SAM" id="MobiDB-lite"/>
    </source>
</evidence>
<keyword evidence="2" id="KW-0813">Transport</keyword>
<keyword evidence="5" id="KW-0547">Nucleotide-binding</keyword>
<dbReference type="GO" id="GO:0012505">
    <property type="term" value="C:endomembrane system"/>
    <property type="evidence" value="ECO:0007669"/>
    <property type="project" value="UniProtKB-SubCell"/>
</dbReference>
<dbReference type="Proteomes" id="UP000037460">
    <property type="component" value="Unassembled WGS sequence"/>
</dbReference>
<dbReference type="GO" id="GO:0005524">
    <property type="term" value="F:ATP binding"/>
    <property type="evidence" value="ECO:0007669"/>
    <property type="project" value="UniProtKB-KW"/>
</dbReference>
<protein>
    <submittedName>
        <fullName evidence="13">Canalicular multispecific organic anion transporter 1</fullName>
    </submittedName>
</protein>
<dbReference type="AlphaFoldDB" id="A0A0M0JNP9"/>
<sequence length="703" mass="74987">MGELDVRDAHGGGGVLREPQGAAFAYMGHDAWITNASAKDNILLAARGTAFREGVGVGDSGSDDKAAMYGADEGEAQKMYENAVKACALEVDFKDWKDGENTIIGEKGINISGGQKQRIALARALCSSGKLFFLDTPLAGLDERVAHHVFHEALLPLSKDRLVLMTTLNSGLLQHADRIIALEQGEVVFDGDYASYTKSGAADLLGLSSAAFAESRAAAQSRPAVETEATKKAPEEKKGKGKGGGGGGGDISESSSLFQAFAFYARACKLENLLSAVVLTVFAFALGALGDFLLAFQADGRMSMSAYLGYYTLVSVLVIGANFARYYMYSYAGYVASSDLHSQLLKSTIGATFDFFNRTPSGRLTSRFSSDFETIDDSIPSSIQNLMDALLGIITGVGVVCINSPIYILVAIPLTVLYVFVQSKYRDVSKELKKIEAGAKSPLFSNFREVVSGLETARGYQLQDLLIAKNEELIDFAITSRINWDLANRWLGIRLDFIGALIVSAAAFSLLLGAGGFDGVGGGGKAGLMLSYAMSACTSLSFAIRSSTALENYFTSCDRVGEYIKAPQEVVEFGHPPLHDSYNSFSGGAKALKGVTVLEGRNVVATYSPSLPPALKGVSFELKAGELVGFVGRTGSGKSTLSWVLARAMPIAEGSLLLQGTEVGTVPLKQYRDLVHIYPQDSFIFSGKLRLFLDPHGFHSTLS</sequence>
<dbReference type="EMBL" id="JWZX01002650">
    <property type="protein sequence ID" value="KOO27883.1"/>
    <property type="molecule type" value="Genomic_DNA"/>
</dbReference>
<dbReference type="PANTHER" id="PTHR24223:SF443">
    <property type="entry name" value="MULTIDRUG-RESISTANCE LIKE PROTEIN 1, ISOFORM I"/>
    <property type="match status" value="1"/>
</dbReference>
<comment type="caution">
    <text evidence="13">The sequence shown here is derived from an EMBL/GenBank/DDBJ whole genome shotgun (WGS) entry which is preliminary data.</text>
</comment>
<organism evidence="13 14">
    <name type="scientific">Chrysochromulina tobinii</name>
    <dbReference type="NCBI Taxonomy" id="1460289"/>
    <lineage>
        <taxon>Eukaryota</taxon>
        <taxon>Haptista</taxon>
        <taxon>Haptophyta</taxon>
        <taxon>Prymnesiophyceae</taxon>
        <taxon>Prymnesiales</taxon>
        <taxon>Chrysochromulinaceae</taxon>
        <taxon>Chrysochromulina</taxon>
    </lineage>
</organism>
<dbReference type="GO" id="GO:0016887">
    <property type="term" value="F:ATP hydrolysis activity"/>
    <property type="evidence" value="ECO:0007669"/>
    <property type="project" value="InterPro"/>
</dbReference>
<evidence type="ECO:0000256" key="4">
    <source>
        <dbReference type="ARBA" id="ARBA00022737"/>
    </source>
</evidence>
<evidence type="ECO:0000256" key="1">
    <source>
        <dbReference type="ARBA" id="ARBA00004127"/>
    </source>
</evidence>
<dbReference type="Gene3D" id="1.20.1560.10">
    <property type="entry name" value="ABC transporter type 1, transmembrane domain"/>
    <property type="match status" value="1"/>
</dbReference>